<evidence type="ECO:0000259" key="2">
    <source>
        <dbReference type="Pfam" id="PF10881"/>
    </source>
</evidence>
<protein>
    <submittedName>
        <fullName evidence="3">Very-short-patch-repair endonuclease</fullName>
    </submittedName>
</protein>
<feature type="compositionally biased region" description="Basic and acidic residues" evidence="1">
    <location>
        <begin position="191"/>
        <end position="207"/>
    </location>
</feature>
<reference evidence="3 4" key="1">
    <citation type="submission" date="2020-08" db="EMBL/GenBank/DDBJ databases">
        <title>Genomic Encyclopedia of Type Strains, Phase III (KMG-III): the genomes of soil and plant-associated and newly described type strains.</title>
        <authorList>
            <person name="Whitman W."/>
        </authorList>
    </citation>
    <scope>NUCLEOTIDE SEQUENCE [LARGE SCALE GENOMIC DNA]</scope>
    <source>
        <strain evidence="3 4">CECT 7247</strain>
    </source>
</reference>
<dbReference type="GO" id="GO:0004519">
    <property type="term" value="F:endonuclease activity"/>
    <property type="evidence" value="ECO:0007669"/>
    <property type="project" value="UniProtKB-KW"/>
</dbReference>
<dbReference type="Pfam" id="PF10881">
    <property type="entry name" value="DUF2726"/>
    <property type="match status" value="1"/>
</dbReference>
<keyword evidence="3" id="KW-0378">Hydrolase</keyword>
<keyword evidence="4" id="KW-1185">Reference proteome</keyword>
<evidence type="ECO:0000313" key="3">
    <source>
        <dbReference type="EMBL" id="MBB3193152.1"/>
    </source>
</evidence>
<keyword evidence="3" id="KW-0540">Nuclease</keyword>
<feature type="region of interest" description="Disordered" evidence="1">
    <location>
        <begin position="151"/>
        <end position="207"/>
    </location>
</feature>
<evidence type="ECO:0000256" key="1">
    <source>
        <dbReference type="SAM" id="MobiDB-lite"/>
    </source>
</evidence>
<dbReference type="RefSeq" id="WP_246409442.1">
    <property type="nucleotide sequence ID" value="NZ_JACHXO010000001.1"/>
</dbReference>
<dbReference type="EMBL" id="JACHXO010000001">
    <property type="protein sequence ID" value="MBB3193152.1"/>
    <property type="molecule type" value="Genomic_DNA"/>
</dbReference>
<feature type="domain" description="DUF2726" evidence="2">
    <location>
        <begin position="41"/>
        <end position="138"/>
    </location>
</feature>
<dbReference type="InterPro" id="IPR024402">
    <property type="entry name" value="DUF2726"/>
</dbReference>
<gene>
    <name evidence="3" type="ORF">FHS28_000517</name>
</gene>
<proteinExistence type="predicted"/>
<organism evidence="3 4">
    <name type="scientific">Roseateles terrae</name>
    <dbReference type="NCBI Taxonomy" id="431060"/>
    <lineage>
        <taxon>Bacteria</taxon>
        <taxon>Pseudomonadati</taxon>
        <taxon>Pseudomonadota</taxon>
        <taxon>Betaproteobacteria</taxon>
        <taxon>Burkholderiales</taxon>
        <taxon>Sphaerotilaceae</taxon>
        <taxon>Roseateles</taxon>
    </lineage>
</organism>
<dbReference type="Proteomes" id="UP000574369">
    <property type="component" value="Unassembled WGS sequence"/>
</dbReference>
<accession>A0ABR6GN86</accession>
<keyword evidence="3" id="KW-0255">Endonuclease</keyword>
<name>A0ABR6GN86_9BURK</name>
<feature type="compositionally biased region" description="Low complexity" evidence="1">
    <location>
        <begin position="157"/>
        <end position="176"/>
    </location>
</feature>
<sequence>MMKLLWVVLPVFVLVLLAAAVAGARNQGRKATGLLGGKRPLTNREQAMYFRLVQSFPDHVVLAQVAFSAILTTKDRPTRATFDRKVCDFVLCSKAFDVLAVIELDDASHKGRADADRKRDAILTKAGYRVLRFPQVPDADDLRMTLALPGSQVQPVPTSSAAPTASIAPSMSATAAEPAPSGQRRQTQSARTERARAKTVSEDKVSS</sequence>
<comment type="caution">
    <text evidence="3">The sequence shown here is derived from an EMBL/GenBank/DDBJ whole genome shotgun (WGS) entry which is preliminary data.</text>
</comment>
<evidence type="ECO:0000313" key="4">
    <source>
        <dbReference type="Proteomes" id="UP000574369"/>
    </source>
</evidence>